<dbReference type="SMART" id="SM00862">
    <property type="entry name" value="Trans_reg_C"/>
    <property type="match status" value="1"/>
</dbReference>
<organism evidence="12 13">
    <name type="scientific">Aliarcobacter cibarius</name>
    <dbReference type="NCBI Taxonomy" id="255507"/>
    <lineage>
        <taxon>Bacteria</taxon>
        <taxon>Pseudomonadati</taxon>
        <taxon>Campylobacterota</taxon>
        <taxon>Epsilonproteobacteria</taxon>
        <taxon>Campylobacterales</taxon>
        <taxon>Arcobacteraceae</taxon>
        <taxon>Aliarcobacter</taxon>
    </lineage>
</organism>
<reference evidence="12 13" key="1">
    <citation type="submission" date="2019-05" db="EMBL/GenBank/DDBJ databases">
        <title>Arcobacter cibarius and Arcobacter thereius providing challenges in identification an antibiotic susceptibility and Quinolone resistance.</title>
        <authorList>
            <person name="Busch A."/>
            <person name="Hanel I."/>
            <person name="Hotzel H."/>
            <person name="Tomaso H."/>
        </authorList>
    </citation>
    <scope>NUCLEOTIDE SEQUENCE [LARGE SCALE GENOMIC DNA]</scope>
    <source>
        <strain evidence="12 13">16CS0831-2</strain>
    </source>
</reference>
<sequence>MKILLIEDDNLIGDGIVSAFKKFGFSIDWFEDGLDGQEAIFMINYEAVILDLSLPNIDGLDILKFWREKNIKTPVIILTARDAINQRVEGLTKGADDYLCKPFSLAELHARVIALNRRNYNLVKEYLEIGDIKLYPLEQKVLKNNNIVELTTKEIKILELFILNKGIVLSREVIVEKLYDFDKELNSNALDVFIHAIRKKIGNDYIKTVYGAGYKLEEPKK</sequence>
<evidence type="ECO:0000256" key="2">
    <source>
        <dbReference type="ARBA" id="ARBA00022490"/>
    </source>
</evidence>
<accession>A0ABY2V2Y8</accession>
<evidence type="ECO:0000313" key="13">
    <source>
        <dbReference type="Proteomes" id="UP000305417"/>
    </source>
</evidence>
<proteinExistence type="predicted"/>
<dbReference type="PROSITE" id="PS51755">
    <property type="entry name" value="OMPR_PHOB"/>
    <property type="match status" value="1"/>
</dbReference>
<dbReference type="Gene3D" id="1.10.10.10">
    <property type="entry name" value="Winged helix-like DNA-binding domain superfamily/Winged helix DNA-binding domain"/>
    <property type="match status" value="1"/>
</dbReference>
<evidence type="ECO:0000256" key="3">
    <source>
        <dbReference type="ARBA" id="ARBA00022553"/>
    </source>
</evidence>
<protein>
    <submittedName>
        <fullName evidence="12">Response regulator</fullName>
    </submittedName>
</protein>
<keyword evidence="2" id="KW-0963">Cytoplasm</keyword>
<dbReference type="SMART" id="SM00448">
    <property type="entry name" value="REC"/>
    <property type="match status" value="1"/>
</dbReference>
<dbReference type="CDD" id="cd17624">
    <property type="entry name" value="REC_OmpR_PmrA-like"/>
    <property type="match status" value="1"/>
</dbReference>
<keyword evidence="7" id="KW-0804">Transcription</keyword>
<evidence type="ECO:0000313" key="12">
    <source>
        <dbReference type="EMBL" id="TLS97579.1"/>
    </source>
</evidence>
<feature type="domain" description="OmpR/PhoB-type" evidence="11">
    <location>
        <begin position="124"/>
        <end position="218"/>
    </location>
</feature>
<dbReference type="RefSeq" id="WP_138108941.1">
    <property type="nucleotide sequence ID" value="NZ_VBUC01000020.1"/>
</dbReference>
<evidence type="ECO:0000256" key="8">
    <source>
        <dbReference type="PROSITE-ProRule" id="PRU00169"/>
    </source>
</evidence>
<name>A0ABY2V2Y8_9BACT</name>
<gene>
    <name evidence="12" type="ORF">FE247_08190</name>
</gene>
<dbReference type="PROSITE" id="PS50110">
    <property type="entry name" value="RESPONSE_REGULATORY"/>
    <property type="match status" value="1"/>
</dbReference>
<dbReference type="InterPro" id="IPR011006">
    <property type="entry name" value="CheY-like_superfamily"/>
</dbReference>
<evidence type="ECO:0000259" key="11">
    <source>
        <dbReference type="PROSITE" id="PS51755"/>
    </source>
</evidence>
<keyword evidence="6 9" id="KW-0238">DNA-binding</keyword>
<dbReference type="CDD" id="cd00383">
    <property type="entry name" value="trans_reg_C"/>
    <property type="match status" value="1"/>
</dbReference>
<evidence type="ECO:0000256" key="6">
    <source>
        <dbReference type="ARBA" id="ARBA00023125"/>
    </source>
</evidence>
<dbReference type="EMBL" id="VBUC01000020">
    <property type="protein sequence ID" value="TLS97579.1"/>
    <property type="molecule type" value="Genomic_DNA"/>
</dbReference>
<dbReference type="InterPro" id="IPR036388">
    <property type="entry name" value="WH-like_DNA-bd_sf"/>
</dbReference>
<dbReference type="Proteomes" id="UP000305417">
    <property type="component" value="Unassembled WGS sequence"/>
</dbReference>
<keyword evidence="13" id="KW-1185">Reference proteome</keyword>
<evidence type="ECO:0000256" key="5">
    <source>
        <dbReference type="ARBA" id="ARBA00023015"/>
    </source>
</evidence>
<dbReference type="Gene3D" id="3.40.50.2300">
    <property type="match status" value="1"/>
</dbReference>
<dbReference type="Pfam" id="PF00072">
    <property type="entry name" value="Response_reg"/>
    <property type="match status" value="1"/>
</dbReference>
<dbReference type="SUPFAM" id="SSF46894">
    <property type="entry name" value="C-terminal effector domain of the bipartite response regulators"/>
    <property type="match status" value="1"/>
</dbReference>
<dbReference type="InterPro" id="IPR016032">
    <property type="entry name" value="Sig_transdc_resp-reg_C-effctor"/>
</dbReference>
<feature type="modified residue" description="4-aspartylphosphate" evidence="8">
    <location>
        <position position="51"/>
    </location>
</feature>
<dbReference type="SUPFAM" id="SSF52172">
    <property type="entry name" value="CheY-like"/>
    <property type="match status" value="1"/>
</dbReference>
<keyword evidence="5" id="KW-0805">Transcription regulation</keyword>
<dbReference type="InterPro" id="IPR001867">
    <property type="entry name" value="OmpR/PhoB-type_DNA-bd"/>
</dbReference>
<feature type="domain" description="Response regulatory" evidence="10">
    <location>
        <begin position="2"/>
        <end position="116"/>
    </location>
</feature>
<evidence type="ECO:0000256" key="4">
    <source>
        <dbReference type="ARBA" id="ARBA00023012"/>
    </source>
</evidence>
<dbReference type="PANTHER" id="PTHR48111:SF35">
    <property type="entry name" value="TRANSCRIPTIONAL REGULATORY PROTEIN QSEB"/>
    <property type="match status" value="1"/>
</dbReference>
<dbReference type="InterPro" id="IPR001789">
    <property type="entry name" value="Sig_transdc_resp-reg_receiver"/>
</dbReference>
<feature type="DNA-binding region" description="OmpR/PhoB-type" evidence="9">
    <location>
        <begin position="124"/>
        <end position="218"/>
    </location>
</feature>
<dbReference type="InterPro" id="IPR039420">
    <property type="entry name" value="WalR-like"/>
</dbReference>
<dbReference type="Pfam" id="PF00486">
    <property type="entry name" value="Trans_reg_C"/>
    <property type="match status" value="1"/>
</dbReference>
<evidence type="ECO:0000256" key="1">
    <source>
        <dbReference type="ARBA" id="ARBA00004496"/>
    </source>
</evidence>
<evidence type="ECO:0000256" key="7">
    <source>
        <dbReference type="ARBA" id="ARBA00023163"/>
    </source>
</evidence>
<evidence type="ECO:0000259" key="10">
    <source>
        <dbReference type="PROSITE" id="PS50110"/>
    </source>
</evidence>
<comment type="caution">
    <text evidence="12">The sequence shown here is derived from an EMBL/GenBank/DDBJ whole genome shotgun (WGS) entry which is preliminary data.</text>
</comment>
<keyword evidence="3 8" id="KW-0597">Phosphoprotein</keyword>
<dbReference type="PANTHER" id="PTHR48111">
    <property type="entry name" value="REGULATOR OF RPOS"/>
    <property type="match status" value="1"/>
</dbReference>
<evidence type="ECO:0000256" key="9">
    <source>
        <dbReference type="PROSITE-ProRule" id="PRU01091"/>
    </source>
</evidence>
<comment type="subcellular location">
    <subcellularLocation>
        <location evidence="1">Cytoplasm</location>
    </subcellularLocation>
</comment>
<keyword evidence="4" id="KW-0902">Two-component regulatory system</keyword>
<dbReference type="Gene3D" id="6.10.250.690">
    <property type="match status" value="1"/>
</dbReference>